<dbReference type="InterPro" id="IPR036770">
    <property type="entry name" value="Ankyrin_rpt-contain_sf"/>
</dbReference>
<dbReference type="InterPro" id="IPR031348">
    <property type="entry name" value="PigL_N"/>
</dbReference>
<feature type="repeat" description="ANK" evidence="2">
    <location>
        <begin position="777"/>
        <end position="809"/>
    </location>
</feature>
<evidence type="ECO:0000256" key="3">
    <source>
        <dbReference type="SAM" id="Coils"/>
    </source>
</evidence>
<keyword evidence="2" id="KW-0040">ANK repeat</keyword>
<dbReference type="Gene3D" id="1.25.40.20">
    <property type="entry name" value="Ankyrin repeat-containing domain"/>
    <property type="match status" value="2"/>
</dbReference>
<dbReference type="PROSITE" id="PS50297">
    <property type="entry name" value="ANK_REP_REGION"/>
    <property type="match status" value="6"/>
</dbReference>
<dbReference type="Pfam" id="PF24883">
    <property type="entry name" value="NPHP3_N"/>
    <property type="match status" value="1"/>
</dbReference>
<feature type="domain" description="NACHT" evidence="4">
    <location>
        <begin position="220"/>
        <end position="365"/>
    </location>
</feature>
<dbReference type="InterPro" id="IPR027417">
    <property type="entry name" value="P-loop_NTPase"/>
</dbReference>
<dbReference type="GeneID" id="81401118"/>
<accession>A0A9W9HIZ0</accession>
<sequence>MADPLAIASGIAGLLSLGIQVTQSLISFYATYKDQDSDLANVTQNLDNLQSIFRALTVAVDERRLHADTQDLLREVEKAVQKCEEIITELQSECEKFRKDSAAGLRDRVKIAGRRAAYPFRKSTLQKLEEDISDIRENLSFALDVLQVKNQIQVQDSISEVKSLVERTNASQVSLTIRCWLMAPDASINHNAMCAKCHPSTGLWFVKGPQFRTWLEERNSLLWLNGFAGCGKSVLCSTTIQHTFRETRGRHGIGIAFFYFTFSDKAKQDDNGMLRAVLLQLSAQLQDGERDLEQLHALYKSGSPPVDVLLDSLRRFLERFRDTYLLLDALDESPRYNKREGVLKAIKEIRSWLIPGVHLLVTSRSELDIRESLDPSRDQDLSLRNSETDKDVAKFVSYQLKNDLKLQKWKERHEEIQKQLTTSAQGVFRYIECQFNALRRVKNRNQLDECLCTLPRDLDETYERILCSISDEYVEDVKRVLTVLCFSTRPLTVTELIDAHAVDLREPPRLDREGRSYEQDDLVDICLGLIEIAAAEDDNGQSILAARIAHFSVQEYLQSDRILQQKAARLALQTARANREIAQICLVYLLQPELSVGELDETKLGEFPLASFAARHWFHHFAASAEEKPRIERLVLKLFDDDTGPFVTWIRLHDMDRTWMANARYDRSIADIASPLYYAAFLGLGHVLDRILAVETSGEGSLGTVNAQGGRLGNPLQAASLKGHERVVQMLLDRGADVNAQGGQYGNALQAAAAEGHDKLVQVLLDRGADHNAQGGEYGTALHAALIMGNENVVQMLLDRGADVLPQGEECHTSLQVAFIGGDMEIAQVYNKGADTHSYALQVAAIQGDEKIVQMLLDRGADVNAHSTEFGSPLQLASIWAHEKVVKLLLDRGADVNIQGGRYGNALQAASWRGHEKVVQFLLDRGAKVNAQGGEYGNALQAALSKGHEKVVQILLNWGACDDCDVS</sequence>
<protein>
    <submittedName>
        <fullName evidence="5">NACHT nucleoside triphosphatase</fullName>
    </submittedName>
</protein>
<dbReference type="RefSeq" id="XP_056527114.1">
    <property type="nucleotide sequence ID" value="XM_056661948.1"/>
</dbReference>
<dbReference type="PROSITE" id="PS50088">
    <property type="entry name" value="ANK_REPEAT"/>
    <property type="match status" value="6"/>
</dbReference>
<evidence type="ECO:0000313" key="5">
    <source>
        <dbReference type="EMBL" id="KAJ5146640.1"/>
    </source>
</evidence>
<proteinExistence type="predicted"/>
<dbReference type="InterPro" id="IPR056884">
    <property type="entry name" value="NPHP3-like_N"/>
</dbReference>
<organism evidence="5 6">
    <name type="scientific">Penicillium bovifimosum</name>
    <dbReference type="NCBI Taxonomy" id="126998"/>
    <lineage>
        <taxon>Eukaryota</taxon>
        <taxon>Fungi</taxon>
        <taxon>Dikarya</taxon>
        <taxon>Ascomycota</taxon>
        <taxon>Pezizomycotina</taxon>
        <taxon>Eurotiomycetes</taxon>
        <taxon>Eurotiomycetidae</taxon>
        <taxon>Eurotiales</taxon>
        <taxon>Aspergillaceae</taxon>
        <taxon>Penicillium</taxon>
    </lineage>
</organism>
<dbReference type="InterPro" id="IPR054471">
    <property type="entry name" value="GPIID_WHD"/>
</dbReference>
<dbReference type="SUPFAM" id="SSF48403">
    <property type="entry name" value="Ankyrin repeat"/>
    <property type="match status" value="1"/>
</dbReference>
<feature type="coiled-coil region" evidence="3">
    <location>
        <begin position="32"/>
        <end position="100"/>
    </location>
</feature>
<comment type="caution">
    <text evidence="5">The sequence shown here is derived from an EMBL/GenBank/DDBJ whole genome shotgun (WGS) entry which is preliminary data.</text>
</comment>
<feature type="repeat" description="ANK" evidence="2">
    <location>
        <begin position="902"/>
        <end position="934"/>
    </location>
</feature>
<dbReference type="Pfam" id="PF22939">
    <property type="entry name" value="WHD_GPIID"/>
    <property type="match status" value="1"/>
</dbReference>
<feature type="repeat" description="ANK" evidence="2">
    <location>
        <begin position="744"/>
        <end position="776"/>
    </location>
</feature>
<dbReference type="Gene3D" id="3.40.50.300">
    <property type="entry name" value="P-loop containing nucleotide triphosphate hydrolases"/>
    <property type="match status" value="1"/>
</dbReference>
<evidence type="ECO:0000313" key="6">
    <source>
        <dbReference type="Proteomes" id="UP001149079"/>
    </source>
</evidence>
<dbReference type="EMBL" id="JAPQKL010000001">
    <property type="protein sequence ID" value="KAJ5146640.1"/>
    <property type="molecule type" value="Genomic_DNA"/>
</dbReference>
<dbReference type="PANTHER" id="PTHR10039:SF16">
    <property type="entry name" value="GPI INOSITOL-DEACYLASE"/>
    <property type="match status" value="1"/>
</dbReference>
<keyword evidence="3" id="KW-0175">Coiled coil</keyword>
<dbReference type="PROSITE" id="PS50837">
    <property type="entry name" value="NACHT"/>
    <property type="match status" value="1"/>
</dbReference>
<reference evidence="5" key="1">
    <citation type="submission" date="2022-11" db="EMBL/GenBank/DDBJ databases">
        <authorList>
            <person name="Petersen C."/>
        </authorList>
    </citation>
    <scope>NUCLEOTIDE SEQUENCE</scope>
    <source>
        <strain evidence="5">IBT 22155</strain>
    </source>
</reference>
<feature type="repeat" description="ANK" evidence="2">
    <location>
        <begin position="836"/>
        <end position="868"/>
    </location>
</feature>
<dbReference type="SMART" id="SM00248">
    <property type="entry name" value="ANK"/>
    <property type="match status" value="7"/>
</dbReference>
<feature type="repeat" description="ANK" evidence="2">
    <location>
        <begin position="711"/>
        <end position="743"/>
    </location>
</feature>
<dbReference type="InterPro" id="IPR002110">
    <property type="entry name" value="Ankyrin_rpt"/>
</dbReference>
<dbReference type="Proteomes" id="UP001149079">
    <property type="component" value="Unassembled WGS sequence"/>
</dbReference>
<feature type="repeat" description="ANK" evidence="2">
    <location>
        <begin position="869"/>
        <end position="901"/>
    </location>
</feature>
<dbReference type="SUPFAM" id="SSF52540">
    <property type="entry name" value="P-loop containing nucleoside triphosphate hydrolases"/>
    <property type="match status" value="1"/>
</dbReference>
<gene>
    <name evidence="5" type="ORF">N7515_001204</name>
</gene>
<keyword evidence="6" id="KW-1185">Reference proteome</keyword>
<name>A0A9W9HIZ0_9EURO</name>
<dbReference type="Pfam" id="PF12796">
    <property type="entry name" value="Ank_2"/>
    <property type="match status" value="2"/>
</dbReference>
<dbReference type="AlphaFoldDB" id="A0A9W9HIZ0"/>
<evidence type="ECO:0000259" key="4">
    <source>
        <dbReference type="PROSITE" id="PS50837"/>
    </source>
</evidence>
<evidence type="ECO:0000256" key="2">
    <source>
        <dbReference type="PROSITE-ProRule" id="PRU00023"/>
    </source>
</evidence>
<reference evidence="5" key="2">
    <citation type="journal article" date="2023" name="IMA Fungus">
        <title>Comparative genomic study of the Penicillium genus elucidates a diverse pangenome and 15 lateral gene transfer events.</title>
        <authorList>
            <person name="Petersen C."/>
            <person name="Sorensen T."/>
            <person name="Nielsen M.R."/>
            <person name="Sondergaard T.E."/>
            <person name="Sorensen J.L."/>
            <person name="Fitzpatrick D.A."/>
            <person name="Frisvad J.C."/>
            <person name="Nielsen K.L."/>
        </authorList>
    </citation>
    <scope>NUCLEOTIDE SEQUENCE</scope>
    <source>
        <strain evidence="5">IBT 22155</strain>
    </source>
</reference>
<evidence type="ECO:0000256" key="1">
    <source>
        <dbReference type="ARBA" id="ARBA00022737"/>
    </source>
</evidence>
<dbReference type="Pfam" id="PF17111">
    <property type="entry name" value="PigL_N"/>
    <property type="match status" value="1"/>
</dbReference>
<keyword evidence="1" id="KW-0677">Repeat</keyword>
<dbReference type="InterPro" id="IPR007111">
    <property type="entry name" value="NACHT_NTPase"/>
</dbReference>
<dbReference type="OrthoDB" id="4772757at2759"/>
<dbReference type="PANTHER" id="PTHR10039">
    <property type="entry name" value="AMELOGENIN"/>
    <property type="match status" value="1"/>
</dbReference>
<dbReference type="Pfam" id="PF13637">
    <property type="entry name" value="Ank_4"/>
    <property type="match status" value="1"/>
</dbReference>